<proteinExistence type="predicted"/>
<dbReference type="InterPro" id="IPR015943">
    <property type="entry name" value="WD40/YVTN_repeat-like_dom_sf"/>
</dbReference>
<dbReference type="Pfam" id="PF00400">
    <property type="entry name" value="WD40"/>
    <property type="match status" value="2"/>
</dbReference>
<keyword evidence="1 4" id="KW-0853">WD repeat</keyword>
<dbReference type="PROSITE" id="PS50082">
    <property type="entry name" value="WD_REPEATS_2"/>
    <property type="match status" value="1"/>
</dbReference>
<dbReference type="PROSITE" id="PS50294">
    <property type="entry name" value="WD_REPEATS_REGION"/>
    <property type="match status" value="1"/>
</dbReference>
<dbReference type="PANTHER" id="PTHR22838">
    <property type="entry name" value="WD REPEAT PROTEIN 26-RELATED"/>
    <property type="match status" value="1"/>
</dbReference>
<dbReference type="InterPro" id="IPR006595">
    <property type="entry name" value="CTLH_C"/>
</dbReference>
<dbReference type="PROSITE" id="PS50897">
    <property type="entry name" value="CTLH"/>
    <property type="match status" value="1"/>
</dbReference>
<feature type="repeat" description="WD" evidence="4">
    <location>
        <begin position="230"/>
        <end position="271"/>
    </location>
</feature>
<dbReference type="InterPro" id="IPR036322">
    <property type="entry name" value="WD40_repeat_dom_sf"/>
</dbReference>
<keyword evidence="7" id="KW-1185">Reference proteome</keyword>
<dbReference type="SMART" id="SM00320">
    <property type="entry name" value="WD40"/>
    <property type="match status" value="6"/>
</dbReference>
<protein>
    <recommendedName>
        <fullName evidence="3">WD repeat-containing protein 26</fullName>
    </recommendedName>
</protein>
<evidence type="ECO:0000259" key="5">
    <source>
        <dbReference type="PROSITE" id="PS50897"/>
    </source>
</evidence>
<dbReference type="PROSITE" id="PS50896">
    <property type="entry name" value="LISH"/>
    <property type="match status" value="1"/>
</dbReference>
<dbReference type="InterPro" id="IPR054080">
    <property type="entry name" value="TPR1-like_2nd"/>
</dbReference>
<evidence type="ECO:0000256" key="3">
    <source>
        <dbReference type="ARBA" id="ARBA00040955"/>
    </source>
</evidence>
<feature type="domain" description="CTLH" evidence="5">
    <location>
        <begin position="55"/>
        <end position="114"/>
    </location>
</feature>
<evidence type="ECO:0000256" key="4">
    <source>
        <dbReference type="PROSITE-ProRule" id="PRU00221"/>
    </source>
</evidence>
<dbReference type="PANTHER" id="PTHR22838:SF0">
    <property type="entry name" value="WD REPEAT-CONTAINING PROTEIN 26"/>
    <property type="match status" value="1"/>
</dbReference>
<keyword evidence="2" id="KW-0677">Repeat</keyword>
<evidence type="ECO:0000256" key="1">
    <source>
        <dbReference type="ARBA" id="ARBA00022574"/>
    </source>
</evidence>
<evidence type="ECO:0000256" key="2">
    <source>
        <dbReference type="ARBA" id="ARBA00022737"/>
    </source>
</evidence>
<dbReference type="Gene3D" id="2.130.10.10">
    <property type="entry name" value="YVTN repeat-like/Quinoprotein amine dehydrogenase"/>
    <property type="match status" value="1"/>
</dbReference>
<dbReference type="SMART" id="SM00668">
    <property type="entry name" value="CTLH"/>
    <property type="match status" value="1"/>
</dbReference>
<reference evidence="6 7" key="1">
    <citation type="submission" date="2021-04" db="EMBL/GenBank/DDBJ databases">
        <authorList>
            <person name="Bliznina A."/>
        </authorList>
    </citation>
    <scope>NUCLEOTIDE SEQUENCE [LARGE SCALE GENOMIC DNA]</scope>
</reference>
<dbReference type="InterPro" id="IPR051350">
    <property type="entry name" value="WD_repeat-ST_regulator"/>
</dbReference>
<dbReference type="Proteomes" id="UP001158576">
    <property type="component" value="Chromosome 2"/>
</dbReference>
<accession>A0ABN7T9F7</accession>
<name>A0ABN7T9F7_OIKDI</name>
<evidence type="ECO:0000313" key="7">
    <source>
        <dbReference type="Proteomes" id="UP001158576"/>
    </source>
</evidence>
<evidence type="ECO:0000313" key="6">
    <source>
        <dbReference type="EMBL" id="CAG5113625.1"/>
    </source>
</evidence>
<organism evidence="6 7">
    <name type="scientific">Oikopleura dioica</name>
    <name type="common">Tunicate</name>
    <dbReference type="NCBI Taxonomy" id="34765"/>
    <lineage>
        <taxon>Eukaryota</taxon>
        <taxon>Metazoa</taxon>
        <taxon>Chordata</taxon>
        <taxon>Tunicata</taxon>
        <taxon>Appendicularia</taxon>
        <taxon>Copelata</taxon>
        <taxon>Oikopleuridae</taxon>
        <taxon>Oikopleura</taxon>
    </lineage>
</organism>
<dbReference type="SUPFAM" id="SSF50978">
    <property type="entry name" value="WD40 repeat-like"/>
    <property type="match status" value="1"/>
</dbReference>
<dbReference type="InterPro" id="IPR001680">
    <property type="entry name" value="WD40_rpt"/>
</dbReference>
<dbReference type="InterPro" id="IPR006594">
    <property type="entry name" value="LisH"/>
</dbReference>
<dbReference type="Pfam" id="PF21889">
    <property type="entry name" value="TPR1-like_2nd"/>
    <property type="match status" value="1"/>
</dbReference>
<gene>
    <name evidence="6" type="ORF">OKIOD_LOCUS16480</name>
</gene>
<sequence length="536" mass="60628">MAKNGVENEPDTNGLNGHLSQRDSEVVRLIGQHLEDLGLQKVAKHLIEETGTELENEYATEFRSSILTGDWSKAIAALEKLRPEINHDERVQNMIFQIYEQKYLELLEDGETLEGVKCLRQDLAPLNIQTEHLQKLAQILLVQDKKQIYSMMNWPGKGRASRAALMDKLQSYLPHHIMLPPHRLSVLLQQAQKFQQQQCLFTNGNLPQTSLLFDAKSPIKKIPSKCIQTLNRHAGDITYCRFNHSGTHLATGSKDETVVIWSVASNGTVTYEKTLSCDFEVTFFAWSPNDQLLAVVGAENTPCVNLWDVKAGTKKHESRQSPDDSLTSVAWFPDGQSYVCGGKRGQFYQVGLEGHILETFDGVRVYGLHVMGDGRNILASDSHNRIRSYDFEAILDKEVINRLPNPIMTFCVSADEKYALLNVLEDGLHLYDLTCNTFVRKFRGNRQSMYQIHSAFGGDNEELLATGSECGTIFIFHKDRETPIKELTGHSMDKCVNCVHFHPIYTNLLASVSDDQLLKIWKPAENEDEFGRPDFV</sequence>
<dbReference type="EMBL" id="OU015567">
    <property type="protein sequence ID" value="CAG5113625.1"/>
    <property type="molecule type" value="Genomic_DNA"/>
</dbReference>